<protein>
    <submittedName>
        <fullName evidence="1">Uncharacterized protein</fullName>
    </submittedName>
</protein>
<accession>A0A0A9AUC0</accession>
<sequence>MVPASAVLQKPKFSQRS</sequence>
<dbReference type="AlphaFoldDB" id="A0A0A9AUC0"/>
<reference evidence="1" key="1">
    <citation type="submission" date="2014-09" db="EMBL/GenBank/DDBJ databases">
        <authorList>
            <person name="Magalhaes I.L.F."/>
            <person name="Oliveira U."/>
            <person name="Santos F.R."/>
            <person name="Vidigal T.H.D.A."/>
            <person name="Brescovit A.D."/>
            <person name="Santos A.J."/>
        </authorList>
    </citation>
    <scope>NUCLEOTIDE SEQUENCE</scope>
    <source>
        <tissue evidence="1">Shoot tissue taken approximately 20 cm above the soil surface</tissue>
    </source>
</reference>
<reference evidence="1" key="2">
    <citation type="journal article" date="2015" name="Data Brief">
        <title>Shoot transcriptome of the giant reed, Arundo donax.</title>
        <authorList>
            <person name="Barrero R.A."/>
            <person name="Guerrero F.D."/>
            <person name="Moolhuijzen P."/>
            <person name="Goolsby J.A."/>
            <person name="Tidwell J."/>
            <person name="Bellgard S.E."/>
            <person name="Bellgard M.I."/>
        </authorList>
    </citation>
    <scope>NUCLEOTIDE SEQUENCE</scope>
    <source>
        <tissue evidence="1">Shoot tissue taken approximately 20 cm above the soil surface</tissue>
    </source>
</reference>
<proteinExistence type="predicted"/>
<dbReference type="EMBL" id="GBRH01243184">
    <property type="protein sequence ID" value="JAD54711.1"/>
    <property type="molecule type" value="Transcribed_RNA"/>
</dbReference>
<organism evidence="1">
    <name type="scientific">Arundo donax</name>
    <name type="common">Giant reed</name>
    <name type="synonym">Donax arundinaceus</name>
    <dbReference type="NCBI Taxonomy" id="35708"/>
    <lineage>
        <taxon>Eukaryota</taxon>
        <taxon>Viridiplantae</taxon>
        <taxon>Streptophyta</taxon>
        <taxon>Embryophyta</taxon>
        <taxon>Tracheophyta</taxon>
        <taxon>Spermatophyta</taxon>
        <taxon>Magnoliopsida</taxon>
        <taxon>Liliopsida</taxon>
        <taxon>Poales</taxon>
        <taxon>Poaceae</taxon>
        <taxon>PACMAD clade</taxon>
        <taxon>Arundinoideae</taxon>
        <taxon>Arundineae</taxon>
        <taxon>Arundo</taxon>
    </lineage>
</organism>
<name>A0A0A9AUC0_ARUDO</name>
<evidence type="ECO:0000313" key="1">
    <source>
        <dbReference type="EMBL" id="JAD54711.1"/>
    </source>
</evidence>